<protein>
    <submittedName>
        <fullName evidence="2">Uncharacterized protein</fullName>
    </submittedName>
</protein>
<proteinExistence type="predicted"/>
<name>A0A024TD84_9STRA</name>
<dbReference type="RefSeq" id="XP_008879368.1">
    <property type="nucleotide sequence ID" value="XM_008881146.1"/>
</dbReference>
<evidence type="ECO:0000313" key="2">
    <source>
        <dbReference type="EMBL" id="ETV91944.1"/>
    </source>
</evidence>
<gene>
    <name evidence="2" type="ORF">H310_13593</name>
</gene>
<dbReference type="EMBL" id="KI914005">
    <property type="protein sequence ID" value="ETV91944.1"/>
    <property type="molecule type" value="Genomic_DNA"/>
</dbReference>
<dbReference type="GeneID" id="20090643"/>
<dbReference type="VEuPathDB" id="FungiDB:H310_13593"/>
<dbReference type="OrthoDB" id="10508500at2759"/>
<feature type="region of interest" description="Disordered" evidence="1">
    <location>
        <begin position="1"/>
        <end position="63"/>
    </location>
</feature>
<evidence type="ECO:0000256" key="1">
    <source>
        <dbReference type="SAM" id="MobiDB-lite"/>
    </source>
</evidence>
<feature type="compositionally biased region" description="Polar residues" evidence="1">
    <location>
        <begin position="44"/>
        <end position="62"/>
    </location>
</feature>
<feature type="region of interest" description="Disordered" evidence="1">
    <location>
        <begin position="117"/>
        <end position="143"/>
    </location>
</feature>
<reference evidence="2" key="1">
    <citation type="submission" date="2013-12" db="EMBL/GenBank/DDBJ databases">
        <title>The Genome Sequence of Aphanomyces invadans NJM9701.</title>
        <authorList>
            <consortium name="The Broad Institute Genomics Platform"/>
            <person name="Russ C."/>
            <person name="Tyler B."/>
            <person name="van West P."/>
            <person name="Dieguez-Uribeondo J."/>
            <person name="Young S.K."/>
            <person name="Zeng Q."/>
            <person name="Gargeya S."/>
            <person name="Fitzgerald M."/>
            <person name="Abouelleil A."/>
            <person name="Alvarado L."/>
            <person name="Chapman S.B."/>
            <person name="Gainer-Dewar J."/>
            <person name="Goldberg J."/>
            <person name="Griggs A."/>
            <person name="Gujja S."/>
            <person name="Hansen M."/>
            <person name="Howarth C."/>
            <person name="Imamovic A."/>
            <person name="Ireland A."/>
            <person name="Larimer J."/>
            <person name="McCowan C."/>
            <person name="Murphy C."/>
            <person name="Pearson M."/>
            <person name="Poon T.W."/>
            <person name="Priest M."/>
            <person name="Roberts A."/>
            <person name="Saif S."/>
            <person name="Shea T."/>
            <person name="Sykes S."/>
            <person name="Wortman J."/>
            <person name="Nusbaum C."/>
            <person name="Birren B."/>
        </authorList>
    </citation>
    <scope>NUCLEOTIDE SEQUENCE [LARGE SCALE GENOMIC DNA]</scope>
    <source>
        <strain evidence="2">NJM9701</strain>
    </source>
</reference>
<organism evidence="2">
    <name type="scientific">Aphanomyces invadans</name>
    <dbReference type="NCBI Taxonomy" id="157072"/>
    <lineage>
        <taxon>Eukaryota</taxon>
        <taxon>Sar</taxon>
        <taxon>Stramenopiles</taxon>
        <taxon>Oomycota</taxon>
        <taxon>Saprolegniomycetes</taxon>
        <taxon>Saprolegniales</taxon>
        <taxon>Verrucalvaceae</taxon>
        <taxon>Aphanomyces</taxon>
    </lineage>
</organism>
<sequence>MRSQSYSSLLTSSSQGRRGPESGARDPVLATSPLDQPQCRHGGSCSTSASMTSRTSNHSPTTLERIRHRRKMNKRRLRAERAARTERLSDEVAALQTDVIHLERQLLSVAQHVHSSAVRTASTGKPPGARIERTHTTTSVDTQPRTMSVESAADDKEAAEAQLRRFVACLQARSFSNGADDLCPYLHDNVELVHSEYIGTSAPTGVTSTQRETGLRRLLSRWNCFRDTVRDFQLALKHLVSLGSPCEWLASIEVTVQLTDKALVVRFPHVIEMAAVHSSFADARASAIAAKLVASPLHLDIQCHMWLDGHFKIVKLDVAVGWTTALLRCLDDADDVVWVLQPPRPCGPSFRECEHLG</sequence>
<dbReference type="AlphaFoldDB" id="A0A024TD84"/>
<feature type="compositionally biased region" description="Low complexity" evidence="1">
    <location>
        <begin position="1"/>
        <end position="15"/>
    </location>
</feature>
<accession>A0A024TD84</accession>